<dbReference type="EMBL" id="CP031422">
    <property type="protein sequence ID" value="AZS39486.1"/>
    <property type="molecule type" value="Genomic_DNA"/>
</dbReference>
<keyword evidence="2 4" id="KW-0012">Acyltransferase</keyword>
<dbReference type="Gene3D" id="3.40.630.30">
    <property type="match status" value="1"/>
</dbReference>
<dbReference type="GO" id="GO:0016747">
    <property type="term" value="F:acyltransferase activity, transferring groups other than amino-acyl groups"/>
    <property type="evidence" value="ECO:0007669"/>
    <property type="project" value="InterPro"/>
</dbReference>
<dbReference type="InterPro" id="IPR050832">
    <property type="entry name" value="Bact_Acetyltransf"/>
</dbReference>
<dbReference type="Proteomes" id="UP000274841">
    <property type="component" value="Chromosome"/>
</dbReference>
<reference evidence="4 5" key="1">
    <citation type="submission" date="2018-08" db="EMBL/GenBank/DDBJ databases">
        <title>Microbacterium oxydans strain HG3.</title>
        <authorList>
            <person name="ORTET P."/>
        </authorList>
    </citation>
    <scope>NUCLEOTIDE SEQUENCE [LARGE SCALE GENOMIC DNA]</scope>
    <source>
        <strain evidence="4 5">HG3</strain>
    </source>
</reference>
<dbReference type="AlphaFoldDB" id="A0A3Q9J2E7"/>
<accession>A0A3Q9J2E7</accession>
<dbReference type="CDD" id="cd04301">
    <property type="entry name" value="NAT_SF"/>
    <property type="match status" value="1"/>
</dbReference>
<dbReference type="SUPFAM" id="SSF55729">
    <property type="entry name" value="Acyl-CoA N-acyltransferases (Nat)"/>
    <property type="match status" value="1"/>
</dbReference>
<organism evidence="4 5">
    <name type="scientific">Microbacterium oxydans</name>
    <dbReference type="NCBI Taxonomy" id="82380"/>
    <lineage>
        <taxon>Bacteria</taxon>
        <taxon>Bacillati</taxon>
        <taxon>Actinomycetota</taxon>
        <taxon>Actinomycetes</taxon>
        <taxon>Micrococcales</taxon>
        <taxon>Microbacteriaceae</taxon>
        <taxon>Microbacterium</taxon>
    </lineage>
</organism>
<evidence type="ECO:0000259" key="3">
    <source>
        <dbReference type="PROSITE" id="PS51186"/>
    </source>
</evidence>
<sequence length="313" mass="34540">MSVQLMPLPAERFGEWRSAARKRLIDGNRASDRRPGVDAVAHVDQLFGEVFPDSAATATARVMRVVMDAEGEVGTLLLILRDDKLFLLDLVVDEPFTDAHSDDLLAEILRVAREEGATQVGMQLFPQDSTGRAFASGRGFEVASIQMVLEPLPARDVASHVDVSPMTPERFPTFAAASEEGFANDLVESGRYTPEEALAESHRQMIAELPDGLDTAGQELFTASVDGTEVGILWVGVRQREGRPHVFVLDIEVAAEHRRRGYGRELMHAVEREARRLGADSIGLHVFGFNTGAIDLYEQLGYRRTEESLLRDV</sequence>
<proteinExistence type="predicted"/>
<gene>
    <name evidence="4" type="primary">yycN</name>
    <name evidence="4" type="ORF">CVS54_00795</name>
</gene>
<evidence type="ECO:0000256" key="1">
    <source>
        <dbReference type="ARBA" id="ARBA00022679"/>
    </source>
</evidence>
<dbReference type="InterPro" id="IPR016181">
    <property type="entry name" value="Acyl_CoA_acyltransferase"/>
</dbReference>
<dbReference type="KEGG" id="moy:CVS54_00795"/>
<evidence type="ECO:0000313" key="5">
    <source>
        <dbReference type="Proteomes" id="UP000274841"/>
    </source>
</evidence>
<evidence type="ECO:0000313" key="4">
    <source>
        <dbReference type="EMBL" id="AZS39486.1"/>
    </source>
</evidence>
<keyword evidence="1 4" id="KW-0808">Transferase</keyword>
<dbReference type="PROSITE" id="PS51186">
    <property type="entry name" value="GNAT"/>
    <property type="match status" value="1"/>
</dbReference>
<dbReference type="EC" id="2.3.1.-" evidence="4"/>
<dbReference type="RefSeq" id="WP_164734081.1">
    <property type="nucleotide sequence ID" value="NZ_CP031422.1"/>
</dbReference>
<dbReference type="PANTHER" id="PTHR43877">
    <property type="entry name" value="AMINOALKYLPHOSPHONATE N-ACETYLTRANSFERASE-RELATED-RELATED"/>
    <property type="match status" value="1"/>
</dbReference>
<feature type="domain" description="N-acetyltransferase" evidence="3">
    <location>
        <begin position="161"/>
        <end position="313"/>
    </location>
</feature>
<name>A0A3Q9J2E7_9MICO</name>
<dbReference type="Pfam" id="PF00583">
    <property type="entry name" value="Acetyltransf_1"/>
    <property type="match status" value="1"/>
</dbReference>
<protein>
    <submittedName>
        <fullName evidence="4">Putative N-acetyltransferase YycN</fullName>
        <ecNumber evidence="4">2.3.1.-</ecNumber>
    </submittedName>
</protein>
<dbReference type="InterPro" id="IPR000182">
    <property type="entry name" value="GNAT_dom"/>
</dbReference>
<evidence type="ECO:0000256" key="2">
    <source>
        <dbReference type="ARBA" id="ARBA00023315"/>
    </source>
</evidence>